<dbReference type="SUPFAM" id="SSF54909">
    <property type="entry name" value="Dimeric alpha+beta barrel"/>
    <property type="match status" value="1"/>
</dbReference>
<evidence type="ECO:0000259" key="2">
    <source>
        <dbReference type="Pfam" id="PF03795"/>
    </source>
</evidence>
<dbReference type="Proteomes" id="UP000249725">
    <property type="component" value="Unassembled WGS sequence"/>
</dbReference>
<dbReference type="RefSeq" id="WP_111513204.1">
    <property type="nucleotide sequence ID" value="NZ_QFYR01000001.1"/>
</dbReference>
<dbReference type="InterPro" id="IPR005545">
    <property type="entry name" value="YCII"/>
</dbReference>
<dbReference type="EMBL" id="QFYR01000001">
    <property type="protein sequence ID" value="RAK56831.1"/>
    <property type="molecule type" value="Genomic_DNA"/>
</dbReference>
<comment type="similarity">
    <text evidence="1">Belongs to the YciI family.</text>
</comment>
<dbReference type="Pfam" id="PF03795">
    <property type="entry name" value="YCII"/>
    <property type="match status" value="1"/>
</dbReference>
<evidence type="ECO:0000256" key="1">
    <source>
        <dbReference type="ARBA" id="ARBA00007689"/>
    </source>
</evidence>
<evidence type="ECO:0000313" key="3">
    <source>
        <dbReference type="EMBL" id="RAK56831.1"/>
    </source>
</evidence>
<dbReference type="AlphaFoldDB" id="A0A328ARF8"/>
<dbReference type="PANTHER" id="PTHR37828">
    <property type="entry name" value="GSR2449 PROTEIN"/>
    <property type="match status" value="1"/>
</dbReference>
<sequence>MKYLVVAIRRPDFRAEVGAAHQAFLSELRGQGKIEQSGGFTDKTGGAYVVLADDLETAKAMVARDPLVLEGVSDLTVYEWDAK</sequence>
<comment type="caution">
    <text evidence="3">The sequence shown here is derived from an EMBL/GenBank/DDBJ whole genome shotgun (WGS) entry which is preliminary data.</text>
</comment>
<dbReference type="InterPro" id="IPR011008">
    <property type="entry name" value="Dimeric_a/b-barrel"/>
</dbReference>
<gene>
    <name evidence="3" type="ORF">DJ018_02330</name>
</gene>
<proteinExistence type="inferred from homology"/>
<evidence type="ECO:0000313" key="4">
    <source>
        <dbReference type="Proteomes" id="UP000249725"/>
    </source>
</evidence>
<accession>A0A328ARF8</accession>
<feature type="domain" description="YCII-related" evidence="2">
    <location>
        <begin position="1"/>
        <end position="80"/>
    </location>
</feature>
<name>A0A328ARF8_9CAUL</name>
<dbReference type="PANTHER" id="PTHR37828:SF1">
    <property type="entry name" value="YCII-RELATED DOMAIN-CONTAINING PROTEIN"/>
    <property type="match status" value="1"/>
</dbReference>
<reference evidence="4" key="1">
    <citation type="submission" date="2018-05" db="EMBL/GenBank/DDBJ databases">
        <authorList>
            <person name="Li X."/>
        </authorList>
    </citation>
    <scope>NUCLEOTIDE SEQUENCE [LARGE SCALE GENOMIC DNA]</scope>
    <source>
        <strain evidence="4">YIM 73061</strain>
    </source>
</reference>
<keyword evidence="4" id="KW-1185">Reference proteome</keyword>
<dbReference type="OrthoDB" id="9814407at2"/>
<dbReference type="Gene3D" id="3.30.70.1060">
    <property type="entry name" value="Dimeric alpha+beta barrel"/>
    <property type="match status" value="1"/>
</dbReference>
<protein>
    <recommendedName>
        <fullName evidence="2">YCII-related domain-containing protein</fullName>
    </recommendedName>
</protein>
<organism evidence="3 4">
    <name type="scientific">Phenylobacterium deserti</name>
    <dbReference type="NCBI Taxonomy" id="1914756"/>
    <lineage>
        <taxon>Bacteria</taxon>
        <taxon>Pseudomonadati</taxon>
        <taxon>Pseudomonadota</taxon>
        <taxon>Alphaproteobacteria</taxon>
        <taxon>Caulobacterales</taxon>
        <taxon>Caulobacteraceae</taxon>
        <taxon>Phenylobacterium</taxon>
    </lineage>
</organism>